<proteinExistence type="predicted"/>
<dbReference type="PANTHER" id="PTHR42887:SF2">
    <property type="entry name" value="OS12G0638800 PROTEIN"/>
    <property type="match status" value="1"/>
</dbReference>
<name>A0A0D3JRP8_EMIH1</name>
<dbReference type="RefSeq" id="XP_005778612.1">
    <property type="nucleotide sequence ID" value="XM_005778555.1"/>
</dbReference>
<dbReference type="InterPro" id="IPR036188">
    <property type="entry name" value="FAD/NAD-bd_sf"/>
</dbReference>
<dbReference type="Pfam" id="PF22780">
    <property type="entry name" value="HI0933_like_1st"/>
    <property type="match status" value="1"/>
</dbReference>
<evidence type="ECO:0000313" key="6">
    <source>
        <dbReference type="Proteomes" id="UP000013827"/>
    </source>
</evidence>
<keyword evidence="6" id="KW-1185">Reference proteome</keyword>
<dbReference type="AlphaFoldDB" id="A0A0D3JRP8"/>
<feature type="region of interest" description="Disordered" evidence="1">
    <location>
        <begin position="663"/>
        <end position="692"/>
    </location>
</feature>
<dbReference type="eggNOG" id="ENOG502QT7P">
    <property type="taxonomic scope" value="Eukaryota"/>
</dbReference>
<feature type="compositionally biased region" description="Gly residues" evidence="1">
    <location>
        <begin position="286"/>
        <end position="306"/>
    </location>
</feature>
<accession>A0A0D3JRP8</accession>
<dbReference type="InterPro" id="IPR004792">
    <property type="entry name" value="BaiN-like"/>
</dbReference>
<dbReference type="InterPro" id="IPR055178">
    <property type="entry name" value="RsdA/BaiN/AoA(So)-like_dom"/>
</dbReference>
<dbReference type="PANTHER" id="PTHR42887">
    <property type="entry name" value="OS12G0638800 PROTEIN"/>
    <property type="match status" value="1"/>
</dbReference>
<evidence type="ECO:0000256" key="2">
    <source>
        <dbReference type="SAM" id="SignalP"/>
    </source>
</evidence>
<dbReference type="PRINTS" id="PR00368">
    <property type="entry name" value="FADPNR"/>
</dbReference>
<feature type="signal peptide" evidence="2">
    <location>
        <begin position="1"/>
        <end position="17"/>
    </location>
</feature>
<dbReference type="Pfam" id="PF03486">
    <property type="entry name" value="HI0933_like"/>
    <property type="match status" value="1"/>
</dbReference>
<dbReference type="Proteomes" id="UP000013827">
    <property type="component" value="Unassembled WGS sequence"/>
</dbReference>
<feature type="domain" description="RsdA/BaiN/AoA(So)-like insert" evidence="4">
    <location>
        <begin position="331"/>
        <end position="462"/>
    </location>
</feature>
<dbReference type="SUPFAM" id="SSF51905">
    <property type="entry name" value="FAD/NAD(P)-binding domain"/>
    <property type="match status" value="1"/>
</dbReference>
<evidence type="ECO:0000256" key="1">
    <source>
        <dbReference type="SAM" id="MobiDB-lite"/>
    </source>
</evidence>
<dbReference type="STRING" id="2903.R1CT29"/>
<sequence length="692" mass="70519">MLCRLLLLASLAPRGRAPAAAVSALAVRLAHRSAINPTARSLGRYCRLRMSDSEQYDVVVVGGGAAGVFGAIAAARAGASVLCLEGGSQPLRKVRISGGGRCNVMHDAQTWQASRDAVAQRYPRGADQLLGSLASRFSPEETQAWFEAEGVQLKVEADGRAFPTTDDSATIIDALLGAAERAGVVLRTRAKVSDLAHDSGAAPPRFGLKYASASGGETAAVRCSAVLLSTGSSAHGLAAGLGHRIVPLIPSLFSFRLCAGGVLDATLAGVSVPDVELSLELKASESGGGGGGGGRGGGGGGGGRGGGKGRGRGRGGRSRTGGGGGPSPSLSSRGPLLVTHRGVSGPAALKLSAFAAVELAEAGYAGALKLNLLPALSGAGVVGALKAFTVDGRRKLVRNANPFGLPGRLWEAVACGGGDEAEATGAKRWGELRRAEVEALSSRLTATPLPFSGKDSNKDEFVTCGGVDWRDVDATQMQSRLVPGLFFAGEVLDVDGVTGGHNFQSCWTTGHVAGSGAAEHAAACSVAPEAVAPEAGAAADTFRLRGGWRAAACVAAAGRHTTARATLCARPRASGAEMGMAPDLPSLYAALLVDPPLQILRSPLMLDNGLVVSAVDGPLELDLVDGVRVNPSGWFAVAVVVANSLFAPWGIVNVQRRGGLGNPWWRGDSPPLSGTDDGEAEATENRKEEWRR</sequence>
<feature type="compositionally biased region" description="Basic and acidic residues" evidence="1">
    <location>
        <begin position="683"/>
        <end position="692"/>
    </location>
</feature>
<dbReference type="EnsemblProtists" id="EOD26183">
    <property type="protein sequence ID" value="EOD26183"/>
    <property type="gene ID" value="EMIHUDRAFT_457403"/>
</dbReference>
<dbReference type="Gene3D" id="3.50.50.60">
    <property type="entry name" value="FAD/NAD(P)-binding domain"/>
    <property type="match status" value="2"/>
</dbReference>
<dbReference type="SUPFAM" id="SSF160996">
    <property type="entry name" value="HI0933 insert domain-like"/>
    <property type="match status" value="1"/>
</dbReference>
<feature type="chain" id="PRO_5044211003" evidence="2">
    <location>
        <begin position="18"/>
        <end position="692"/>
    </location>
</feature>
<dbReference type="InterPro" id="IPR057661">
    <property type="entry name" value="RsdA/BaiN/AoA(So)_Rossmann"/>
</dbReference>
<feature type="compositionally biased region" description="Basic residues" evidence="1">
    <location>
        <begin position="307"/>
        <end position="317"/>
    </location>
</feature>
<keyword evidence="2" id="KW-0732">Signal</keyword>
<reference evidence="6" key="1">
    <citation type="journal article" date="2013" name="Nature">
        <title>Pan genome of the phytoplankton Emiliania underpins its global distribution.</title>
        <authorList>
            <person name="Read B.A."/>
            <person name="Kegel J."/>
            <person name="Klute M.J."/>
            <person name="Kuo A."/>
            <person name="Lefebvre S.C."/>
            <person name="Maumus F."/>
            <person name="Mayer C."/>
            <person name="Miller J."/>
            <person name="Monier A."/>
            <person name="Salamov A."/>
            <person name="Young J."/>
            <person name="Aguilar M."/>
            <person name="Claverie J.M."/>
            <person name="Frickenhaus S."/>
            <person name="Gonzalez K."/>
            <person name="Herman E.K."/>
            <person name="Lin Y.C."/>
            <person name="Napier J."/>
            <person name="Ogata H."/>
            <person name="Sarno A.F."/>
            <person name="Shmutz J."/>
            <person name="Schroeder D."/>
            <person name="de Vargas C."/>
            <person name="Verret F."/>
            <person name="von Dassow P."/>
            <person name="Valentin K."/>
            <person name="Van de Peer Y."/>
            <person name="Wheeler G."/>
            <person name="Dacks J.B."/>
            <person name="Delwiche C.F."/>
            <person name="Dyhrman S.T."/>
            <person name="Glockner G."/>
            <person name="John U."/>
            <person name="Richards T."/>
            <person name="Worden A.Z."/>
            <person name="Zhang X."/>
            <person name="Grigoriev I.V."/>
            <person name="Allen A.E."/>
            <person name="Bidle K."/>
            <person name="Borodovsky M."/>
            <person name="Bowler C."/>
            <person name="Brownlee C."/>
            <person name="Cock J.M."/>
            <person name="Elias M."/>
            <person name="Gladyshev V.N."/>
            <person name="Groth M."/>
            <person name="Guda C."/>
            <person name="Hadaegh A."/>
            <person name="Iglesias-Rodriguez M.D."/>
            <person name="Jenkins J."/>
            <person name="Jones B.M."/>
            <person name="Lawson T."/>
            <person name="Leese F."/>
            <person name="Lindquist E."/>
            <person name="Lobanov A."/>
            <person name="Lomsadze A."/>
            <person name="Malik S.B."/>
            <person name="Marsh M.E."/>
            <person name="Mackinder L."/>
            <person name="Mock T."/>
            <person name="Mueller-Roeber B."/>
            <person name="Pagarete A."/>
            <person name="Parker M."/>
            <person name="Probert I."/>
            <person name="Quesneville H."/>
            <person name="Raines C."/>
            <person name="Rensing S.A."/>
            <person name="Riano-Pachon D.M."/>
            <person name="Richier S."/>
            <person name="Rokitta S."/>
            <person name="Shiraiwa Y."/>
            <person name="Soanes D.M."/>
            <person name="van der Giezen M."/>
            <person name="Wahlund T.M."/>
            <person name="Williams B."/>
            <person name="Wilson W."/>
            <person name="Wolfe G."/>
            <person name="Wurch L.L."/>
        </authorList>
    </citation>
    <scope>NUCLEOTIDE SEQUENCE</scope>
</reference>
<dbReference type="PaxDb" id="2903-EOD26183"/>
<evidence type="ECO:0000259" key="4">
    <source>
        <dbReference type="Pfam" id="PF22780"/>
    </source>
</evidence>
<evidence type="ECO:0000313" key="5">
    <source>
        <dbReference type="EnsemblProtists" id="EOD26183"/>
    </source>
</evidence>
<organism evidence="5 6">
    <name type="scientific">Emiliania huxleyi (strain CCMP1516)</name>
    <dbReference type="NCBI Taxonomy" id="280463"/>
    <lineage>
        <taxon>Eukaryota</taxon>
        <taxon>Haptista</taxon>
        <taxon>Haptophyta</taxon>
        <taxon>Prymnesiophyceae</taxon>
        <taxon>Isochrysidales</taxon>
        <taxon>Noelaerhabdaceae</taxon>
        <taxon>Emiliania</taxon>
    </lineage>
</organism>
<dbReference type="KEGG" id="ehx:EMIHUDRAFT_457403"/>
<evidence type="ECO:0000259" key="3">
    <source>
        <dbReference type="Pfam" id="PF03486"/>
    </source>
</evidence>
<feature type="domain" description="RsdA/BaiN/AoA(So)-like Rossmann fold-like" evidence="3">
    <location>
        <begin position="57"/>
        <end position="515"/>
    </location>
</feature>
<feature type="compositionally biased region" description="Low complexity" evidence="1">
    <location>
        <begin position="327"/>
        <end position="337"/>
    </location>
</feature>
<dbReference type="Gene3D" id="2.40.30.10">
    <property type="entry name" value="Translation factors"/>
    <property type="match status" value="1"/>
</dbReference>
<protein>
    <submittedName>
        <fullName evidence="5">Uncharacterized protein</fullName>
    </submittedName>
</protein>
<reference evidence="5" key="2">
    <citation type="submission" date="2024-10" db="UniProtKB">
        <authorList>
            <consortium name="EnsemblProtists"/>
        </authorList>
    </citation>
    <scope>IDENTIFICATION</scope>
</reference>
<feature type="region of interest" description="Disordered" evidence="1">
    <location>
        <begin position="283"/>
        <end position="337"/>
    </location>
</feature>
<dbReference type="GeneID" id="17271726"/>
<dbReference type="HOGENOM" id="CLU_025174_0_1_1"/>